<dbReference type="AlphaFoldDB" id="A0A1G4JM52"/>
<dbReference type="Gene3D" id="3.40.1190.20">
    <property type="match status" value="1"/>
</dbReference>
<evidence type="ECO:0000313" key="2">
    <source>
        <dbReference type="EMBL" id="SCU91606.1"/>
    </source>
</evidence>
<dbReference type="PANTHER" id="PTHR47098">
    <property type="entry name" value="PROTEIN MAK32"/>
    <property type="match status" value="1"/>
</dbReference>
<name>A0A1G4JM52_9SACH</name>
<reference evidence="2 3" key="1">
    <citation type="submission" date="2016-03" db="EMBL/GenBank/DDBJ databases">
        <authorList>
            <person name="Devillers H."/>
        </authorList>
    </citation>
    <scope>NUCLEOTIDE SEQUENCE [LARGE SCALE GENOMIC DNA]</scope>
    <source>
        <strain evidence="2">CBS 11717</strain>
    </source>
</reference>
<dbReference type="PANTHER" id="PTHR47098:SF2">
    <property type="entry name" value="PROTEIN MAK32"/>
    <property type="match status" value="1"/>
</dbReference>
<feature type="domain" description="Carbohydrate kinase PfkB" evidence="1">
    <location>
        <begin position="171"/>
        <end position="306"/>
    </location>
</feature>
<keyword evidence="3" id="KW-1185">Reference proteome</keyword>
<dbReference type="Proteomes" id="UP000191024">
    <property type="component" value="Chromosome E"/>
</dbReference>
<dbReference type="STRING" id="1230905.A0A1G4JM52"/>
<dbReference type="OrthoDB" id="497927at2759"/>
<dbReference type="EMBL" id="LT598465">
    <property type="protein sequence ID" value="SCU91606.1"/>
    <property type="molecule type" value="Genomic_DNA"/>
</dbReference>
<dbReference type="SUPFAM" id="SSF53613">
    <property type="entry name" value="Ribokinase-like"/>
    <property type="match status" value="1"/>
</dbReference>
<proteinExistence type="predicted"/>
<protein>
    <submittedName>
        <fullName evidence="2">LAMI_0E06568g1_1</fullName>
    </submittedName>
</protein>
<evidence type="ECO:0000259" key="1">
    <source>
        <dbReference type="Pfam" id="PF00294"/>
    </source>
</evidence>
<dbReference type="InterPro" id="IPR029056">
    <property type="entry name" value="Ribokinase-like"/>
</dbReference>
<gene>
    <name evidence="2" type="ORF">LAMI_0E06568G</name>
</gene>
<sequence>MPSHSLFLTNGMFIIDKIDAYDKTYNDVIGGGGTWAILGGCIVTSSLGVSRRLRWIVDRGSDFPVAATKQIESWQSGACFRDDLSRLTTRGYNLYGANELREFKYITKKKRIDVEDWKAVLGTHDLQKVPVFHLVCSDERALHVMQSLPPCTGARTFVWEPVPDLCDQQHFEPIRRVMNGPDHVVISPNAQESARLFGLPEPVTLQECQDLTWKFDTFMNDTNACVVRCGKLGCLVLTSRDNGVRSLVHLPAYHFTTPELVVDPTGGGNTFLGAFALGYVLTHGDLIIASICGNIAAGCAIEQIGVPGFNSDKWNGLTFVQRLTNYLKTYPTSFKVGQVLGKLNQGAQEA</sequence>
<dbReference type="Pfam" id="PF00294">
    <property type="entry name" value="PfkB"/>
    <property type="match status" value="1"/>
</dbReference>
<organism evidence="2 3">
    <name type="scientific">Lachancea mirantina</name>
    <dbReference type="NCBI Taxonomy" id="1230905"/>
    <lineage>
        <taxon>Eukaryota</taxon>
        <taxon>Fungi</taxon>
        <taxon>Dikarya</taxon>
        <taxon>Ascomycota</taxon>
        <taxon>Saccharomycotina</taxon>
        <taxon>Saccharomycetes</taxon>
        <taxon>Saccharomycetales</taxon>
        <taxon>Saccharomycetaceae</taxon>
        <taxon>Lachancea</taxon>
    </lineage>
</organism>
<accession>A0A1G4JM52</accession>
<evidence type="ECO:0000313" key="3">
    <source>
        <dbReference type="Proteomes" id="UP000191024"/>
    </source>
</evidence>
<dbReference type="InterPro" id="IPR011611">
    <property type="entry name" value="PfkB_dom"/>
</dbReference>